<feature type="domain" description="Neurotransmitter-gated ion-channel ligand-binding" evidence="3">
    <location>
        <begin position="46"/>
        <end position="194"/>
    </location>
</feature>
<evidence type="ECO:0000259" key="3">
    <source>
        <dbReference type="Pfam" id="PF02931"/>
    </source>
</evidence>
<dbReference type="PANTHER" id="PTHR18945">
    <property type="entry name" value="NEUROTRANSMITTER GATED ION CHANNEL"/>
    <property type="match status" value="1"/>
</dbReference>
<keyword evidence="5" id="KW-1185">Reference proteome</keyword>
<feature type="transmembrane region" description="Helical" evidence="1">
    <location>
        <begin position="351"/>
        <end position="373"/>
    </location>
</feature>
<dbReference type="CDD" id="cd18989">
    <property type="entry name" value="LGIC_ECD_cation"/>
    <property type="match status" value="1"/>
</dbReference>
<dbReference type="EMBL" id="JARK01001368">
    <property type="protein sequence ID" value="EYC17021.1"/>
    <property type="molecule type" value="Genomic_DNA"/>
</dbReference>
<dbReference type="InterPro" id="IPR036734">
    <property type="entry name" value="Neur_chan_lig-bd_sf"/>
</dbReference>
<dbReference type="SUPFAM" id="SSF63712">
    <property type="entry name" value="Nicotinic receptor ligand binding domain-like"/>
    <property type="match status" value="1"/>
</dbReference>
<dbReference type="OrthoDB" id="5975154at2759"/>
<feature type="signal peptide" evidence="2">
    <location>
        <begin position="1"/>
        <end position="18"/>
    </location>
</feature>
<evidence type="ECO:0000256" key="1">
    <source>
        <dbReference type="SAM" id="Phobius"/>
    </source>
</evidence>
<keyword evidence="1" id="KW-0812">Transmembrane</keyword>
<dbReference type="InterPro" id="IPR006201">
    <property type="entry name" value="Neur_channel"/>
</dbReference>
<accession>A0A016UQ27</accession>
<comment type="caution">
    <text evidence="4">The sequence shown here is derived from an EMBL/GenBank/DDBJ whole genome shotgun (WGS) entry which is preliminary data.</text>
</comment>
<dbReference type="Proteomes" id="UP000024635">
    <property type="component" value="Unassembled WGS sequence"/>
</dbReference>
<dbReference type="Gene3D" id="2.70.170.10">
    <property type="entry name" value="Neurotransmitter-gated ion-channel ligand-binding domain"/>
    <property type="match status" value="1"/>
</dbReference>
<gene>
    <name evidence="4" type="primary">Acey_s0032.g2623</name>
    <name evidence="4" type="synonym">Acey-cup-4</name>
    <name evidence="4" type="ORF">Y032_0032g2623</name>
</gene>
<dbReference type="GO" id="GO:0005230">
    <property type="term" value="F:extracellular ligand-gated monoatomic ion channel activity"/>
    <property type="evidence" value="ECO:0007669"/>
    <property type="project" value="InterPro"/>
</dbReference>
<keyword evidence="1" id="KW-1133">Transmembrane helix</keyword>
<feature type="transmembrane region" description="Helical" evidence="1">
    <location>
        <begin position="406"/>
        <end position="429"/>
    </location>
</feature>
<name>A0A016UQ27_9BILA</name>
<dbReference type="AlphaFoldDB" id="A0A016UQ27"/>
<dbReference type="GO" id="GO:0004888">
    <property type="term" value="F:transmembrane signaling receptor activity"/>
    <property type="evidence" value="ECO:0007669"/>
    <property type="project" value="InterPro"/>
</dbReference>
<evidence type="ECO:0000256" key="2">
    <source>
        <dbReference type="SAM" id="SignalP"/>
    </source>
</evidence>
<dbReference type="InterPro" id="IPR006202">
    <property type="entry name" value="Neur_chan_lig-bd"/>
</dbReference>
<evidence type="ECO:0000313" key="5">
    <source>
        <dbReference type="Proteomes" id="UP000024635"/>
    </source>
</evidence>
<organism evidence="4 5">
    <name type="scientific">Ancylostoma ceylanicum</name>
    <dbReference type="NCBI Taxonomy" id="53326"/>
    <lineage>
        <taxon>Eukaryota</taxon>
        <taxon>Metazoa</taxon>
        <taxon>Ecdysozoa</taxon>
        <taxon>Nematoda</taxon>
        <taxon>Chromadorea</taxon>
        <taxon>Rhabditida</taxon>
        <taxon>Rhabditina</taxon>
        <taxon>Rhabditomorpha</taxon>
        <taxon>Strongyloidea</taxon>
        <taxon>Ancylostomatidae</taxon>
        <taxon>Ancylostomatinae</taxon>
        <taxon>Ancylostoma</taxon>
    </lineage>
</organism>
<protein>
    <recommendedName>
        <fullName evidence="3">Neurotransmitter-gated ion-channel ligand-binding domain-containing protein</fullName>
    </recommendedName>
</protein>
<dbReference type="STRING" id="53326.A0A016UQ27"/>
<evidence type="ECO:0000313" key="4">
    <source>
        <dbReference type="EMBL" id="EYC17021.1"/>
    </source>
</evidence>
<keyword evidence="2" id="KW-0732">Signal</keyword>
<dbReference type="Pfam" id="PF02931">
    <property type="entry name" value="Neur_chan_LBD"/>
    <property type="match status" value="1"/>
</dbReference>
<keyword evidence="1" id="KW-0472">Membrane</keyword>
<feature type="transmembrane region" description="Helical" evidence="1">
    <location>
        <begin position="314"/>
        <end position="331"/>
    </location>
</feature>
<sequence length="430" mass="48938">MQLFLLITFCLCVCLVSTQDEPEGIDDEGGEAEVLYNKTYSEHQTALEKAIFSNYVNTRRPVRNISTPVEVSVHFHIVHVSVNQEEQTMTVHGHLYMTWIDEFLGWDVNEFNGIRMTRCSKWRVWQPKIKVANSVAGIYSAFEISSHAHVLVQSLGKEQAKVEMYPTFSIKVGCNFDYSDYPKDVNSCTLAVFAKQRMSEVIVQEFEENLGMHVRLKNYYNYPPTLSIGWGSQSDKRVISDFEILNVSHYITYYKHGNSSTLEPITANELAVSWSILHTTVYFRRHSVMFGISMLLPCLVSAAFNILPFFIPSLNYSVYTLLSNVIIQAVFLQEIVNGMPLSASRVPSSVLFYSMTMLCNMVSLVLHILLVVMEQQQTPFILRPVIHGIGKAISIRLPHQTTSPITALRAALGLFVFFLYIVFVFAFLVF</sequence>
<reference evidence="5" key="1">
    <citation type="journal article" date="2015" name="Nat. Genet.">
        <title>The genome and transcriptome of the zoonotic hookworm Ancylostoma ceylanicum identify infection-specific gene families.</title>
        <authorList>
            <person name="Schwarz E.M."/>
            <person name="Hu Y."/>
            <person name="Antoshechkin I."/>
            <person name="Miller M.M."/>
            <person name="Sternberg P.W."/>
            <person name="Aroian R.V."/>
        </authorList>
    </citation>
    <scope>NUCLEOTIDE SEQUENCE</scope>
    <source>
        <strain evidence="5">HY135</strain>
    </source>
</reference>
<proteinExistence type="predicted"/>
<dbReference type="GO" id="GO:0016020">
    <property type="term" value="C:membrane"/>
    <property type="evidence" value="ECO:0007669"/>
    <property type="project" value="InterPro"/>
</dbReference>
<feature type="chain" id="PRO_5001488506" description="Neurotransmitter-gated ion-channel ligand-binding domain-containing protein" evidence="2">
    <location>
        <begin position="19"/>
        <end position="430"/>
    </location>
</feature>
<feature type="transmembrane region" description="Helical" evidence="1">
    <location>
        <begin position="288"/>
        <end position="307"/>
    </location>
</feature>